<evidence type="ECO:0000256" key="4">
    <source>
        <dbReference type="ARBA" id="ARBA00022614"/>
    </source>
</evidence>
<dbReference type="PROSITE" id="PS51450">
    <property type="entry name" value="LRR"/>
    <property type="match status" value="1"/>
</dbReference>
<dbReference type="InterPro" id="IPR050647">
    <property type="entry name" value="Plant_LRR-RLKs"/>
</dbReference>
<dbReference type="Gramene" id="Psat6g219320.1">
    <property type="protein sequence ID" value="Psat6g219320.1.cds"/>
    <property type="gene ID" value="Psat6g219320"/>
</dbReference>
<dbReference type="InterPro" id="IPR011009">
    <property type="entry name" value="Kinase-like_dom_sf"/>
</dbReference>
<dbReference type="PANTHER" id="PTHR48056">
    <property type="entry name" value="LRR RECEPTOR-LIKE SERINE/THREONINE-PROTEIN KINASE-RELATED"/>
    <property type="match status" value="1"/>
</dbReference>
<evidence type="ECO:0000256" key="5">
    <source>
        <dbReference type="ARBA" id="ARBA00022692"/>
    </source>
</evidence>
<keyword evidence="6 13" id="KW-0732">Signal</keyword>
<dbReference type="Gene3D" id="1.10.510.10">
    <property type="entry name" value="Transferase(Phosphotransferase) domain 1"/>
    <property type="match status" value="1"/>
</dbReference>
<dbReference type="Pfam" id="PF15345">
    <property type="entry name" value="TMEM51"/>
    <property type="match status" value="1"/>
</dbReference>
<dbReference type="GO" id="GO:0005524">
    <property type="term" value="F:ATP binding"/>
    <property type="evidence" value="ECO:0007669"/>
    <property type="project" value="InterPro"/>
</dbReference>
<evidence type="ECO:0000256" key="6">
    <source>
        <dbReference type="ARBA" id="ARBA00022729"/>
    </source>
</evidence>
<proteinExistence type="inferred from homology"/>
<keyword evidence="5 12" id="KW-0812">Transmembrane</keyword>
<dbReference type="CDD" id="cd12087">
    <property type="entry name" value="TM_EGFR-like"/>
    <property type="match status" value="1"/>
</dbReference>
<evidence type="ECO:0000256" key="11">
    <source>
        <dbReference type="SAM" id="MobiDB-lite"/>
    </source>
</evidence>
<dbReference type="Gene3D" id="3.30.200.20">
    <property type="entry name" value="Phosphorylase Kinase, domain 1"/>
    <property type="match status" value="1"/>
</dbReference>
<evidence type="ECO:0000256" key="10">
    <source>
        <dbReference type="ARBA" id="ARBA00023180"/>
    </source>
</evidence>
<feature type="compositionally biased region" description="Gly residues" evidence="11">
    <location>
        <begin position="645"/>
        <end position="655"/>
    </location>
</feature>
<evidence type="ECO:0000256" key="13">
    <source>
        <dbReference type="SAM" id="SignalP"/>
    </source>
</evidence>
<dbReference type="AlphaFoldDB" id="A0A9D4WGT1"/>
<keyword evidence="9 12" id="KW-0472">Membrane</keyword>
<dbReference type="PROSITE" id="PS50011">
    <property type="entry name" value="PROTEIN_KINASE_DOM"/>
    <property type="match status" value="1"/>
</dbReference>
<evidence type="ECO:0000256" key="9">
    <source>
        <dbReference type="ARBA" id="ARBA00023136"/>
    </source>
</evidence>
<keyword evidence="16" id="KW-1185">Reference proteome</keyword>
<organism evidence="15 16">
    <name type="scientific">Pisum sativum</name>
    <name type="common">Garden pea</name>
    <name type="synonym">Lathyrus oleraceus</name>
    <dbReference type="NCBI Taxonomy" id="3888"/>
    <lineage>
        <taxon>Eukaryota</taxon>
        <taxon>Viridiplantae</taxon>
        <taxon>Streptophyta</taxon>
        <taxon>Embryophyta</taxon>
        <taxon>Tracheophyta</taxon>
        <taxon>Spermatophyta</taxon>
        <taxon>Magnoliopsida</taxon>
        <taxon>eudicotyledons</taxon>
        <taxon>Gunneridae</taxon>
        <taxon>Pentapetalae</taxon>
        <taxon>rosids</taxon>
        <taxon>fabids</taxon>
        <taxon>Fabales</taxon>
        <taxon>Fabaceae</taxon>
        <taxon>Papilionoideae</taxon>
        <taxon>50 kb inversion clade</taxon>
        <taxon>NPAAA clade</taxon>
        <taxon>Hologalegina</taxon>
        <taxon>IRL clade</taxon>
        <taxon>Fabeae</taxon>
        <taxon>Lathyrus</taxon>
    </lineage>
</organism>
<dbReference type="EMBL" id="JAMSHJ010000006">
    <property type="protein sequence ID" value="KAI5401208.1"/>
    <property type="molecule type" value="Genomic_DNA"/>
</dbReference>
<evidence type="ECO:0000259" key="14">
    <source>
        <dbReference type="PROSITE" id="PS50011"/>
    </source>
</evidence>
<dbReference type="Gramene" id="Psat06G0589000-T1">
    <property type="protein sequence ID" value="KAI5401208.1"/>
    <property type="gene ID" value="KIW84_065890"/>
</dbReference>
<feature type="signal peptide" evidence="13">
    <location>
        <begin position="1"/>
        <end position="24"/>
    </location>
</feature>
<dbReference type="GO" id="GO:0033612">
    <property type="term" value="F:receptor serine/threonine kinase binding"/>
    <property type="evidence" value="ECO:0007669"/>
    <property type="project" value="TreeGrafter"/>
</dbReference>
<keyword evidence="8 12" id="KW-1133">Transmembrane helix</keyword>
<keyword evidence="7" id="KW-0677">Repeat</keyword>
<dbReference type="GO" id="GO:0016020">
    <property type="term" value="C:membrane"/>
    <property type="evidence" value="ECO:0007669"/>
    <property type="project" value="UniProtKB-SubCell"/>
</dbReference>
<evidence type="ECO:0000256" key="12">
    <source>
        <dbReference type="SAM" id="Phobius"/>
    </source>
</evidence>
<accession>A0A9D4WGT1</accession>
<dbReference type="OrthoDB" id="346907at2759"/>
<evidence type="ECO:0000256" key="1">
    <source>
        <dbReference type="ARBA" id="ARBA00004479"/>
    </source>
</evidence>
<evidence type="ECO:0000313" key="15">
    <source>
        <dbReference type="EMBL" id="KAI5401208.1"/>
    </source>
</evidence>
<dbReference type="Proteomes" id="UP001058974">
    <property type="component" value="Chromosome 6"/>
</dbReference>
<dbReference type="Pfam" id="PF00560">
    <property type="entry name" value="LRR_1"/>
    <property type="match status" value="6"/>
</dbReference>
<feature type="domain" description="Protein kinase" evidence="14">
    <location>
        <begin position="451"/>
        <end position="766"/>
    </location>
</feature>
<dbReference type="GO" id="GO:0004672">
    <property type="term" value="F:protein kinase activity"/>
    <property type="evidence" value="ECO:0007669"/>
    <property type="project" value="InterPro"/>
</dbReference>
<feature type="region of interest" description="Disordered" evidence="11">
    <location>
        <begin position="629"/>
        <end position="656"/>
    </location>
</feature>
<feature type="chain" id="PRO_5039512246" description="Protein kinase domain-containing protein" evidence="13">
    <location>
        <begin position="25"/>
        <end position="770"/>
    </location>
</feature>
<dbReference type="Pfam" id="PF07714">
    <property type="entry name" value="PK_Tyr_Ser-Thr"/>
    <property type="match status" value="2"/>
</dbReference>
<feature type="compositionally biased region" description="Low complexity" evidence="11">
    <location>
        <begin position="311"/>
        <end position="332"/>
    </location>
</feature>
<comment type="caution">
    <text evidence="15">The sequence shown here is derived from an EMBL/GenBank/DDBJ whole genome shotgun (WGS) entry which is preliminary data.</text>
</comment>
<keyword evidence="3" id="KW-0597">Phosphoprotein</keyword>
<dbReference type="InterPro" id="IPR032675">
    <property type="entry name" value="LRR_dom_sf"/>
</dbReference>
<dbReference type="InterPro" id="IPR000719">
    <property type="entry name" value="Prot_kinase_dom"/>
</dbReference>
<name>A0A9D4WGT1_PEA</name>
<dbReference type="FunFam" id="3.80.10.10:FF:000275">
    <property type="entry name" value="Leucine-rich repeat receptor-like protein kinase"/>
    <property type="match status" value="1"/>
</dbReference>
<dbReference type="FunFam" id="3.80.10.10:FF:000722">
    <property type="entry name" value="Leucine-rich repeat receptor-like protein kinase"/>
    <property type="match status" value="1"/>
</dbReference>
<dbReference type="Pfam" id="PF08263">
    <property type="entry name" value="LRRNT_2"/>
    <property type="match status" value="1"/>
</dbReference>
<dbReference type="SUPFAM" id="SSF56112">
    <property type="entry name" value="Protein kinase-like (PK-like)"/>
    <property type="match status" value="1"/>
</dbReference>
<dbReference type="Gene3D" id="3.80.10.10">
    <property type="entry name" value="Ribonuclease Inhibitor"/>
    <property type="match status" value="2"/>
</dbReference>
<gene>
    <name evidence="15" type="ORF">KIW84_065890</name>
</gene>
<dbReference type="InterPro" id="IPR013210">
    <property type="entry name" value="LRR_N_plant-typ"/>
</dbReference>
<feature type="transmembrane region" description="Helical" evidence="12">
    <location>
        <begin position="341"/>
        <end position="363"/>
    </location>
</feature>
<dbReference type="Gramene" id="PSAT_LOCUS28467_t1">
    <property type="protein sequence ID" value="CAL5209905.1"/>
    <property type="gene ID" value="PSAT_LOCUS28467"/>
</dbReference>
<dbReference type="InterPro" id="IPR001611">
    <property type="entry name" value="Leu-rich_rpt"/>
</dbReference>
<comment type="similarity">
    <text evidence="2">Belongs to the RLP family.</text>
</comment>
<evidence type="ECO:0000313" key="16">
    <source>
        <dbReference type="Proteomes" id="UP001058974"/>
    </source>
</evidence>
<keyword evidence="4" id="KW-0433">Leucine-rich repeat</keyword>
<evidence type="ECO:0000256" key="2">
    <source>
        <dbReference type="ARBA" id="ARBA00009592"/>
    </source>
</evidence>
<sequence>MMKLNTLLSFPSFLVLLFLQYSVALNSDGIFLLKFRYSILSDPLSVFENWNYDDATPCSWHGVACSGLGSPNTPDFFRVTSLILPNSQLLGSIAEDLGFIQNLHHIDLSNNFLNGSLPNSIFNSSQLQFLSLSNNVISGKLPELVGLSTNLQILNLSDNAFVGSIPENLTSLHNLTIVSLKSNYFSGEIPNGFNSVVILDLSSNLLNGSLPSSFQGENLQYLNLSYNKLSGAIPQTFTRHIPEKSTIDLSFNNLTGPIPESLFNQKTESLSGNSDLCGKPLKILCTIPSTMSTAPHITNSSSPAIAAIPITIDSTPGNNTNTTTTTTTSGGSQNSLKPATIAAIVVGDIAGMAILALIILFVYQQRKKRYPKSTTVLQETKVSETVAKQEQQDVKTHSLHCSTCCLTTKQEETSEATTSDDSDRDIGNLPKEGTLVTVDGETKMDLETLLKASAYILGTSRASIVYKAVLQDERVFAVRRIGECGVERMKEFENQIRVIAKIRHPNLVKIRGFCWGEDEKLVISDFVPNGSLSAIGYRRGGLSPMNLSLEIRLKIVKGVARGLAYIHEKKHVHGNVKPSNILLSSEMEPIISDFGLDLLLLNDVNHRGNGSARLLVNQKNQQQQEFLIGSTPSPYTTMGSSSSTSGGGCGGGGGQVQQYQAPESFQNIKPNGKMDVYSFGVVLLELFSGRVFSDRELDQWSVPVGSVEEEKNRVFRLVDVAIKHEIEGRENVVFTCLKLGLNCVSLVPQKRPSMKEAFQTLEKIWTVGFN</sequence>
<dbReference type="PANTHER" id="PTHR48056:SF10">
    <property type="entry name" value="BNAC07G16060D PROTEIN"/>
    <property type="match status" value="1"/>
</dbReference>
<feature type="region of interest" description="Disordered" evidence="11">
    <location>
        <begin position="311"/>
        <end position="334"/>
    </location>
</feature>
<comment type="subcellular location">
    <subcellularLocation>
        <location evidence="1">Membrane</location>
        <topology evidence="1">Single-pass type I membrane protein</topology>
    </subcellularLocation>
</comment>
<feature type="compositionally biased region" description="Low complexity" evidence="11">
    <location>
        <begin position="629"/>
        <end position="644"/>
    </location>
</feature>
<dbReference type="SUPFAM" id="SSF52058">
    <property type="entry name" value="L domain-like"/>
    <property type="match status" value="1"/>
</dbReference>
<reference evidence="15 16" key="1">
    <citation type="journal article" date="2022" name="Nat. Genet.">
        <title>Improved pea reference genome and pan-genome highlight genomic features and evolutionary characteristics.</title>
        <authorList>
            <person name="Yang T."/>
            <person name="Liu R."/>
            <person name="Luo Y."/>
            <person name="Hu S."/>
            <person name="Wang D."/>
            <person name="Wang C."/>
            <person name="Pandey M.K."/>
            <person name="Ge S."/>
            <person name="Xu Q."/>
            <person name="Li N."/>
            <person name="Li G."/>
            <person name="Huang Y."/>
            <person name="Saxena R.K."/>
            <person name="Ji Y."/>
            <person name="Li M."/>
            <person name="Yan X."/>
            <person name="He Y."/>
            <person name="Liu Y."/>
            <person name="Wang X."/>
            <person name="Xiang C."/>
            <person name="Varshney R.K."/>
            <person name="Ding H."/>
            <person name="Gao S."/>
            <person name="Zong X."/>
        </authorList>
    </citation>
    <scope>NUCLEOTIDE SEQUENCE [LARGE SCALE GENOMIC DNA]</scope>
    <source>
        <strain evidence="15 16">cv. Zhongwan 6</strain>
    </source>
</reference>
<evidence type="ECO:0000256" key="7">
    <source>
        <dbReference type="ARBA" id="ARBA00022737"/>
    </source>
</evidence>
<evidence type="ECO:0000256" key="3">
    <source>
        <dbReference type="ARBA" id="ARBA00022553"/>
    </source>
</evidence>
<dbReference type="InterPro" id="IPR001245">
    <property type="entry name" value="Ser-Thr/Tyr_kinase_cat_dom"/>
</dbReference>
<evidence type="ECO:0000256" key="8">
    <source>
        <dbReference type="ARBA" id="ARBA00022989"/>
    </source>
</evidence>
<protein>
    <recommendedName>
        <fullName evidence="14">Protein kinase domain-containing protein</fullName>
    </recommendedName>
</protein>
<keyword evidence="10" id="KW-0325">Glycoprotein</keyword>